<feature type="domain" description="DUF397" evidence="1">
    <location>
        <begin position="61"/>
        <end position="114"/>
    </location>
</feature>
<feature type="domain" description="DUF397" evidence="1">
    <location>
        <begin position="10"/>
        <end position="27"/>
    </location>
</feature>
<sequence length="118" mass="12422">MRVVDLSNVTWRKSSYSNATGGECVEMSVDLLSAAAWRKSSYSNSDGGACLEVAVDLLSAAAWRKSSYSNQDGGACLEVADDLAVVPVRDSKDSARGPLVFGVSAWREFVGGLRGAGQ</sequence>
<name>A0ABD5EY84_9ACTN</name>
<evidence type="ECO:0000313" key="2">
    <source>
        <dbReference type="EMBL" id="MDT0438564.1"/>
    </source>
</evidence>
<dbReference type="Proteomes" id="UP001183535">
    <property type="component" value="Unassembled WGS sequence"/>
</dbReference>
<dbReference type="InterPro" id="IPR007278">
    <property type="entry name" value="DUF397"/>
</dbReference>
<accession>A0ABD5EY84</accession>
<protein>
    <submittedName>
        <fullName evidence="2">DUF397 domain-containing protein</fullName>
    </submittedName>
</protein>
<reference evidence="3" key="1">
    <citation type="submission" date="2023-07" db="EMBL/GenBank/DDBJ databases">
        <title>30 novel species of actinomycetes from the DSMZ collection.</title>
        <authorList>
            <person name="Nouioui I."/>
        </authorList>
    </citation>
    <scope>NUCLEOTIDE SEQUENCE [LARGE SCALE GENOMIC DNA]</scope>
    <source>
        <strain evidence="3">DSM 41981</strain>
    </source>
</reference>
<organism evidence="2 3">
    <name type="scientific">Streptomyces doudnae</name>
    <dbReference type="NCBI Taxonomy" id="3075536"/>
    <lineage>
        <taxon>Bacteria</taxon>
        <taxon>Bacillati</taxon>
        <taxon>Actinomycetota</taxon>
        <taxon>Actinomycetes</taxon>
        <taxon>Kitasatosporales</taxon>
        <taxon>Streptomycetaceae</taxon>
        <taxon>Streptomyces</taxon>
    </lineage>
</organism>
<keyword evidence="3" id="KW-1185">Reference proteome</keyword>
<proteinExistence type="predicted"/>
<feature type="domain" description="DUF397" evidence="1">
    <location>
        <begin position="35"/>
        <end position="54"/>
    </location>
</feature>
<dbReference type="Pfam" id="PF04149">
    <property type="entry name" value="DUF397"/>
    <property type="match status" value="3"/>
</dbReference>
<evidence type="ECO:0000259" key="1">
    <source>
        <dbReference type="Pfam" id="PF04149"/>
    </source>
</evidence>
<dbReference type="EMBL" id="JAVRES010000018">
    <property type="protein sequence ID" value="MDT0438564.1"/>
    <property type="molecule type" value="Genomic_DNA"/>
</dbReference>
<gene>
    <name evidence="2" type="ORF">RM877_28170</name>
</gene>
<dbReference type="AlphaFoldDB" id="A0ABD5EY84"/>
<comment type="caution">
    <text evidence="2">The sequence shown here is derived from an EMBL/GenBank/DDBJ whole genome shotgun (WGS) entry which is preliminary data.</text>
</comment>
<evidence type="ECO:0000313" key="3">
    <source>
        <dbReference type="Proteomes" id="UP001183535"/>
    </source>
</evidence>